<dbReference type="Pfam" id="PF14450">
    <property type="entry name" value="FtsA"/>
    <property type="match status" value="1"/>
</dbReference>
<evidence type="ECO:0000259" key="2">
    <source>
        <dbReference type="SMART" id="SM00842"/>
    </source>
</evidence>
<dbReference type="PANTHER" id="PTHR32432:SF3">
    <property type="entry name" value="ETHANOLAMINE UTILIZATION PROTEIN EUTJ"/>
    <property type="match status" value="1"/>
</dbReference>
<dbReference type="SUPFAM" id="SSF53067">
    <property type="entry name" value="Actin-like ATPase domain"/>
    <property type="match status" value="2"/>
</dbReference>
<keyword evidence="3" id="KW-0131">Cell cycle</keyword>
<dbReference type="InterPro" id="IPR050696">
    <property type="entry name" value="FtsA/MreB"/>
</dbReference>
<dbReference type="Gene3D" id="3.30.1490.300">
    <property type="match status" value="1"/>
</dbReference>
<organism evidence="3 4">
    <name type="scientific">Pseudobutyrivibrio xylanivorans</name>
    <dbReference type="NCBI Taxonomy" id="185007"/>
    <lineage>
        <taxon>Bacteria</taxon>
        <taxon>Bacillati</taxon>
        <taxon>Bacillota</taxon>
        <taxon>Clostridia</taxon>
        <taxon>Lachnospirales</taxon>
        <taxon>Lachnospiraceae</taxon>
        <taxon>Pseudobutyrivibrio</taxon>
    </lineage>
</organism>
<dbReference type="PROSITE" id="PS50889">
    <property type="entry name" value="S4"/>
    <property type="match status" value="1"/>
</dbReference>
<gene>
    <name evidence="3" type="ORF">FXF36_09770</name>
</gene>
<proteinExistence type="predicted"/>
<dbReference type="EMBL" id="CP043028">
    <property type="protein sequence ID" value="QFJ55129.1"/>
    <property type="molecule type" value="Genomic_DNA"/>
</dbReference>
<accession>A0A5P6VTN9</accession>
<sequence length="692" mass="76456">MEKKDIVFGLDIGTRNVIGTVGYLDGNEFHVMAQTLREHDTRAMLDGQIHDIGRVGATCEEVKLELEKLTGLTLTEVCIAAAGRVLRTVTTHVELEYPEETVVTGEDLHTLDMMGIEQAGKEIKGDEDKKYKFFCVGYSTVKYYLNGDVFQSLEDHKADVIGEDIIVTFLPEDVVDGLYAAVGKAGLTVANLTLEPIAAINVAIPQNFRMLNIALIDVGAGTSDICVTRDGSIIAYGMIPMAGDELTEVLVHEYLVDFATAEHIKRSSTEGGDITYEDIMGISHTIKSEEVWKLTDPIMEKIASEVSSKIKELNGDKSVSAAFVVGGGGKIHGFTEALAKDLKIVEERVALRGEEVMKNITFEQEDIKKDSLLVTPIGICLNYYETKNNFIMIHFNGEMMKLYDNGQLTIVDAAMQAGFSADQLFPRRGREVNFTVNGVARMLRGTEGESAIVTMNGKQVGINTPLEFNCDVELTPSTVGAGGTGTIADLAEFTTEYIYFTVCGHRVKCPKFVEVNGSLELPSYTVKEGDVIETRPFYTVGQLAEFMDVTIDDRYEILVNNRPSSRDSLVYENFVIDWTTTSPVAYAGDYVVDDEEGLPENYVPVPNVPETVSDVHTRMKIDSVDMPITINGKKMTLSGKKDYIFVDVYNLINFDPSESNGRPLIIKINGEKCGYSDELHDNDEVEVYWQEA</sequence>
<dbReference type="KEGG" id="pxv:FXF36_09770"/>
<dbReference type="Proteomes" id="UP000327030">
    <property type="component" value="Chromosome 1"/>
</dbReference>
<dbReference type="GO" id="GO:0003723">
    <property type="term" value="F:RNA binding"/>
    <property type="evidence" value="ECO:0007669"/>
    <property type="project" value="UniProtKB-KW"/>
</dbReference>
<protein>
    <submittedName>
        <fullName evidence="3">Cell division protein FtsA</fullName>
    </submittedName>
</protein>
<dbReference type="SMART" id="SM00842">
    <property type="entry name" value="FtsA"/>
    <property type="match status" value="1"/>
</dbReference>
<evidence type="ECO:0000256" key="1">
    <source>
        <dbReference type="PROSITE-ProRule" id="PRU00182"/>
    </source>
</evidence>
<evidence type="ECO:0000313" key="4">
    <source>
        <dbReference type="Proteomes" id="UP000327030"/>
    </source>
</evidence>
<dbReference type="Gene3D" id="3.30.420.40">
    <property type="match status" value="2"/>
</dbReference>
<reference evidence="4" key="1">
    <citation type="submission" date="2019-08" db="EMBL/GenBank/DDBJ databases">
        <title>Complete Genome Sequence of the Polysaccharide-Degrading Rumen Bacterium Pseudobutyrivibrio xylanivorans MA3014.</title>
        <authorList>
            <person name="Palevich N."/>
            <person name="Maclean P.H."/>
            <person name="Kelly W.J."/>
            <person name="Leahy S.C."/>
            <person name="Rakonjac J."/>
            <person name="Attwood G.T."/>
        </authorList>
    </citation>
    <scope>NUCLEOTIDE SEQUENCE [LARGE SCALE GENOMIC DNA]</scope>
    <source>
        <strain evidence="4">MA3014</strain>
    </source>
</reference>
<dbReference type="RefSeq" id="WP_151623617.1">
    <property type="nucleotide sequence ID" value="NZ_CP043028.1"/>
</dbReference>
<name>A0A5P6VTN9_PSEXY</name>
<dbReference type="InterPro" id="IPR003494">
    <property type="entry name" value="SHS2_FtsA"/>
</dbReference>
<dbReference type="InterPro" id="IPR043129">
    <property type="entry name" value="ATPase_NBD"/>
</dbReference>
<evidence type="ECO:0000313" key="3">
    <source>
        <dbReference type="EMBL" id="QFJ55129.1"/>
    </source>
</evidence>
<keyword evidence="3" id="KW-0132">Cell division</keyword>
<feature type="domain" description="SHS2" evidence="2">
    <location>
        <begin position="7"/>
        <end position="203"/>
    </location>
</feature>
<dbReference type="PANTHER" id="PTHR32432">
    <property type="entry name" value="CELL DIVISION PROTEIN FTSA-RELATED"/>
    <property type="match status" value="1"/>
</dbReference>
<keyword evidence="1" id="KW-0694">RNA-binding</keyword>
<dbReference type="OrthoDB" id="9768127at2"/>
<dbReference type="GO" id="GO:0051301">
    <property type="term" value="P:cell division"/>
    <property type="evidence" value="ECO:0007669"/>
    <property type="project" value="UniProtKB-KW"/>
</dbReference>
<dbReference type="CDD" id="cd24004">
    <property type="entry name" value="ASKHA_NBD_PilM-like"/>
    <property type="match status" value="1"/>
</dbReference>
<dbReference type="AlphaFoldDB" id="A0A5P6VTN9"/>